<keyword evidence="2" id="KW-0238">DNA-binding</keyword>
<dbReference type="OMA" id="SHCRICT"/>
<evidence type="ECO:0000256" key="5">
    <source>
        <dbReference type="SAM" id="MobiDB-lite"/>
    </source>
</evidence>
<feature type="compositionally biased region" description="Polar residues" evidence="5">
    <location>
        <begin position="1"/>
        <end position="20"/>
    </location>
</feature>
<protein>
    <submittedName>
        <fullName evidence="7">C6 zinc finger domain protein</fullName>
    </submittedName>
</protein>
<dbReference type="Gene3D" id="4.10.240.10">
    <property type="entry name" value="Zn(2)-C6 fungal-type DNA-binding domain"/>
    <property type="match status" value="1"/>
</dbReference>
<reference evidence="8" key="1">
    <citation type="journal article" date="2008" name="PLoS Genet.">
        <title>Genomic islands in the pathogenic filamentous fungus Aspergillus fumigatus.</title>
        <authorList>
            <person name="Fedorova N.D."/>
            <person name="Khaldi N."/>
            <person name="Joardar V.S."/>
            <person name="Maiti R."/>
            <person name="Amedeo P."/>
            <person name="Anderson M.J."/>
            <person name="Crabtree J."/>
            <person name="Silva J.C."/>
            <person name="Badger J.H."/>
            <person name="Albarraq A."/>
            <person name="Angiuoli S."/>
            <person name="Bussey H."/>
            <person name="Bowyer P."/>
            <person name="Cotty P.J."/>
            <person name="Dyer P.S."/>
            <person name="Egan A."/>
            <person name="Galens K."/>
            <person name="Fraser-Liggett C.M."/>
            <person name="Haas B.J."/>
            <person name="Inman J.M."/>
            <person name="Kent R."/>
            <person name="Lemieux S."/>
            <person name="Malavazi I."/>
            <person name="Orvis J."/>
            <person name="Roemer T."/>
            <person name="Ronning C.M."/>
            <person name="Sundaram J.P."/>
            <person name="Sutton G."/>
            <person name="Turner G."/>
            <person name="Venter J.C."/>
            <person name="White O.R."/>
            <person name="Whitty B.R."/>
            <person name="Youngman P."/>
            <person name="Wolfe K.H."/>
            <person name="Goldman G.H."/>
            <person name="Wortman J.R."/>
            <person name="Jiang B."/>
            <person name="Denning D.W."/>
            <person name="Nierman W.C."/>
        </authorList>
    </citation>
    <scope>NUCLEOTIDE SEQUENCE [LARGE SCALE GENOMIC DNA]</scope>
    <source>
        <strain evidence="8">ATCC 1020 / DSM 3700 / CBS 544.65 / FGSC A1164 / JCM 1740 / NRRL 181 / WB 181</strain>
    </source>
</reference>
<dbReference type="EMBL" id="DS027695">
    <property type="protein sequence ID" value="EAW19708.1"/>
    <property type="molecule type" value="Genomic_DNA"/>
</dbReference>
<dbReference type="GeneID" id="4587955"/>
<dbReference type="InterPro" id="IPR036864">
    <property type="entry name" value="Zn2-C6_fun-type_DNA-bd_sf"/>
</dbReference>
<dbReference type="GO" id="GO:0000981">
    <property type="term" value="F:DNA-binding transcription factor activity, RNA polymerase II-specific"/>
    <property type="evidence" value="ECO:0007669"/>
    <property type="project" value="InterPro"/>
</dbReference>
<dbReference type="Pfam" id="PF00172">
    <property type="entry name" value="Zn_clus"/>
    <property type="match status" value="1"/>
</dbReference>
<evidence type="ECO:0000256" key="3">
    <source>
        <dbReference type="ARBA" id="ARBA00023163"/>
    </source>
</evidence>
<dbReference type="PROSITE" id="PS50048">
    <property type="entry name" value="ZN2_CY6_FUNGAL_2"/>
    <property type="match status" value="1"/>
</dbReference>
<keyword evidence="8" id="KW-1185">Reference proteome</keyword>
<dbReference type="InterPro" id="IPR001138">
    <property type="entry name" value="Zn2Cys6_DnaBD"/>
</dbReference>
<feature type="region of interest" description="Disordered" evidence="5">
    <location>
        <begin position="1"/>
        <end position="39"/>
    </location>
</feature>
<gene>
    <name evidence="7" type="ORF">NFIA_027820</name>
</gene>
<evidence type="ECO:0000313" key="7">
    <source>
        <dbReference type="EMBL" id="EAW19708.1"/>
    </source>
</evidence>
<accession>A1DCZ8</accession>
<dbReference type="HOGENOM" id="CLU_024934_6_0_1"/>
<proteinExistence type="predicted"/>
<dbReference type="Proteomes" id="UP000006702">
    <property type="component" value="Unassembled WGS sequence"/>
</dbReference>
<dbReference type="GO" id="GO:0003677">
    <property type="term" value="F:DNA binding"/>
    <property type="evidence" value="ECO:0007669"/>
    <property type="project" value="UniProtKB-KW"/>
</dbReference>
<dbReference type="RefSeq" id="XP_001261605.1">
    <property type="nucleotide sequence ID" value="XM_001261604.1"/>
</dbReference>
<feature type="compositionally biased region" description="Low complexity" evidence="5">
    <location>
        <begin position="87"/>
        <end position="97"/>
    </location>
</feature>
<dbReference type="KEGG" id="nfi:NFIA_027820"/>
<dbReference type="CDD" id="cd00067">
    <property type="entry name" value="GAL4"/>
    <property type="match status" value="1"/>
</dbReference>
<dbReference type="OrthoDB" id="3546279at2759"/>
<dbReference type="InterPro" id="IPR052400">
    <property type="entry name" value="Zn2-C6_fungal_TF"/>
</dbReference>
<evidence type="ECO:0000256" key="1">
    <source>
        <dbReference type="ARBA" id="ARBA00023015"/>
    </source>
</evidence>
<dbReference type="SMART" id="SM00066">
    <property type="entry name" value="GAL4"/>
    <property type="match status" value="1"/>
</dbReference>
<feature type="domain" description="Zn(2)-C6 fungal-type" evidence="6">
    <location>
        <begin position="40"/>
        <end position="70"/>
    </location>
</feature>
<dbReference type="PROSITE" id="PS00463">
    <property type="entry name" value="ZN2_CY6_FUNGAL_1"/>
    <property type="match status" value="1"/>
</dbReference>
<feature type="compositionally biased region" description="Basic residues" evidence="5">
    <location>
        <begin position="24"/>
        <end position="39"/>
    </location>
</feature>
<dbReference type="PANTHER" id="PTHR47657:SF14">
    <property type="entry name" value="ZN(2)-C6 FUNGAL-TYPE DOMAIN-CONTAINING PROTEIN"/>
    <property type="match status" value="1"/>
</dbReference>
<feature type="compositionally biased region" description="Polar residues" evidence="5">
    <location>
        <begin position="76"/>
        <end position="86"/>
    </location>
</feature>
<dbReference type="VEuPathDB" id="FungiDB:NFIA_027820"/>
<sequence>MTQTLREATTTDGSQDQENPASHVYKKSGPRLAHRKSRNGCQRCRARRVKCDEAHPVCRDCHRHGVACLYDRSEGQRPTAQTEPQRSSAPSPSSHPSQIALAGNHEAATAAATTELCSPPRWEGGYHAYTELRLLHHFTIGTSLTLPGAHLQSIKDCWSIEVPKLAFVYKPLLYAIFAISALHLYRSKSNETALIGVRAVYLERALRDHRVCVGNIDTMIADAACFTCILLLIDAFTSLQDRPLDPYRPPMEWMQLVRGSVSVFDAALSAIQGSETARIFSIIHSAPSLTDPSFTVGTCGCGHFSYLLPSEDFGAGDGKQLRPPKLEVYRSTVAYINSIWLAIEAREHPAMICRRLMVFPLVVSQEFLQLLQEMEGRALVILAHYFALSATLTDIWWIGHTAHREVLAIEKMVNGQWVTSMSWPLTTVASHCRICTKS</sequence>
<dbReference type="eggNOG" id="ENOG502SGAZ">
    <property type="taxonomic scope" value="Eukaryota"/>
</dbReference>
<evidence type="ECO:0000256" key="4">
    <source>
        <dbReference type="ARBA" id="ARBA00023242"/>
    </source>
</evidence>
<dbReference type="SUPFAM" id="SSF57701">
    <property type="entry name" value="Zn2/Cys6 DNA-binding domain"/>
    <property type="match status" value="1"/>
</dbReference>
<name>A1DCZ8_NEOFI</name>
<dbReference type="AlphaFoldDB" id="A1DCZ8"/>
<evidence type="ECO:0000256" key="2">
    <source>
        <dbReference type="ARBA" id="ARBA00023125"/>
    </source>
</evidence>
<dbReference type="GO" id="GO:0008270">
    <property type="term" value="F:zinc ion binding"/>
    <property type="evidence" value="ECO:0007669"/>
    <property type="project" value="InterPro"/>
</dbReference>
<evidence type="ECO:0000313" key="8">
    <source>
        <dbReference type="Proteomes" id="UP000006702"/>
    </source>
</evidence>
<dbReference type="PANTHER" id="PTHR47657">
    <property type="entry name" value="STEROL REGULATORY ELEMENT-BINDING PROTEIN ECM22"/>
    <property type="match status" value="1"/>
</dbReference>
<keyword evidence="1" id="KW-0805">Transcription regulation</keyword>
<feature type="region of interest" description="Disordered" evidence="5">
    <location>
        <begin position="74"/>
        <end position="99"/>
    </location>
</feature>
<keyword evidence="4" id="KW-0539">Nucleus</keyword>
<organism evidence="7 8">
    <name type="scientific">Neosartorya fischeri (strain ATCC 1020 / DSM 3700 / CBS 544.65 / FGSC A1164 / JCM 1740 / NRRL 181 / WB 181)</name>
    <name type="common">Aspergillus fischerianus</name>
    <dbReference type="NCBI Taxonomy" id="331117"/>
    <lineage>
        <taxon>Eukaryota</taxon>
        <taxon>Fungi</taxon>
        <taxon>Dikarya</taxon>
        <taxon>Ascomycota</taxon>
        <taxon>Pezizomycotina</taxon>
        <taxon>Eurotiomycetes</taxon>
        <taxon>Eurotiomycetidae</taxon>
        <taxon>Eurotiales</taxon>
        <taxon>Aspergillaceae</taxon>
        <taxon>Aspergillus</taxon>
        <taxon>Aspergillus subgen. Fumigati</taxon>
    </lineage>
</organism>
<evidence type="ECO:0000259" key="6">
    <source>
        <dbReference type="PROSITE" id="PS50048"/>
    </source>
</evidence>
<keyword evidence="3" id="KW-0804">Transcription</keyword>